<dbReference type="InterPro" id="IPR025649">
    <property type="entry name" value="DUF4360"/>
</dbReference>
<dbReference type="STRING" id="69332.A0A388LHS7"/>
<evidence type="ECO:0000313" key="3">
    <source>
        <dbReference type="Proteomes" id="UP000265515"/>
    </source>
</evidence>
<gene>
    <name evidence="2" type="ORF">CBR_g34060</name>
</gene>
<dbReference type="PANTHER" id="PTHR38847">
    <property type="match status" value="1"/>
</dbReference>
<reference evidence="2 3" key="1">
    <citation type="journal article" date="2018" name="Cell">
        <title>The Chara Genome: Secondary Complexity and Implications for Plant Terrestrialization.</title>
        <authorList>
            <person name="Nishiyama T."/>
            <person name="Sakayama H."/>
            <person name="Vries J.D."/>
            <person name="Buschmann H."/>
            <person name="Saint-Marcoux D."/>
            <person name="Ullrich K.K."/>
            <person name="Haas F.B."/>
            <person name="Vanderstraeten L."/>
            <person name="Becker D."/>
            <person name="Lang D."/>
            <person name="Vosolsobe S."/>
            <person name="Rombauts S."/>
            <person name="Wilhelmsson P.K.I."/>
            <person name="Janitza P."/>
            <person name="Kern R."/>
            <person name="Heyl A."/>
            <person name="Rumpler F."/>
            <person name="Villalobos L.I.A.C."/>
            <person name="Clay J.M."/>
            <person name="Skokan R."/>
            <person name="Toyoda A."/>
            <person name="Suzuki Y."/>
            <person name="Kagoshima H."/>
            <person name="Schijlen E."/>
            <person name="Tajeshwar N."/>
            <person name="Catarino B."/>
            <person name="Hetherington A.J."/>
            <person name="Saltykova A."/>
            <person name="Bonnot C."/>
            <person name="Breuninger H."/>
            <person name="Symeonidi A."/>
            <person name="Radhakrishnan G.V."/>
            <person name="Van Nieuwerburgh F."/>
            <person name="Deforce D."/>
            <person name="Chang C."/>
            <person name="Karol K.G."/>
            <person name="Hedrich R."/>
            <person name="Ulvskov P."/>
            <person name="Glockner G."/>
            <person name="Delwiche C.F."/>
            <person name="Petrasek J."/>
            <person name="Van de Peer Y."/>
            <person name="Friml J."/>
            <person name="Beilby M."/>
            <person name="Dolan L."/>
            <person name="Kohara Y."/>
            <person name="Sugano S."/>
            <person name="Fujiyama A."/>
            <person name="Delaux P.-M."/>
            <person name="Quint M."/>
            <person name="TheiBen G."/>
            <person name="Hagemann M."/>
            <person name="Harholt J."/>
            <person name="Dunand C."/>
            <person name="Zachgo S."/>
            <person name="Langdale J."/>
            <person name="Maumus F."/>
            <person name="Straeten D.V.D."/>
            <person name="Gould S.B."/>
            <person name="Rensing S.A."/>
        </authorList>
    </citation>
    <scope>NUCLEOTIDE SEQUENCE [LARGE SCALE GENOMIC DNA]</scope>
    <source>
        <strain evidence="2 3">S276</strain>
    </source>
</reference>
<evidence type="ECO:0008006" key="4">
    <source>
        <dbReference type="Google" id="ProtNLM"/>
    </source>
</evidence>
<comment type="caution">
    <text evidence="2">The sequence shown here is derived from an EMBL/GenBank/DDBJ whole genome shotgun (WGS) entry which is preliminary data.</text>
</comment>
<dbReference type="Pfam" id="PF14273">
    <property type="entry name" value="DUF4360"/>
    <property type="match status" value="1"/>
</dbReference>
<organism evidence="2 3">
    <name type="scientific">Chara braunii</name>
    <name type="common">Braun's stonewort</name>
    <dbReference type="NCBI Taxonomy" id="69332"/>
    <lineage>
        <taxon>Eukaryota</taxon>
        <taxon>Viridiplantae</taxon>
        <taxon>Streptophyta</taxon>
        <taxon>Charophyceae</taxon>
        <taxon>Charales</taxon>
        <taxon>Characeae</taxon>
        <taxon>Chara</taxon>
    </lineage>
</organism>
<proteinExistence type="predicted"/>
<dbReference type="Proteomes" id="UP000265515">
    <property type="component" value="Unassembled WGS sequence"/>
</dbReference>
<sequence>MVQRRFPPVSSVATMAALLLLAFLMSAIHVQAASPEAGTVKILGFKYEGDACPPGSAEGAVSDDGQAITMMFSKYTASTDAGVDRLRKSCTVTVNLSYPPGFRFHLGTVTMRGYAKLDAGVIATAQTSYYISGIPGTARAKRVITGAFDDDFEFTDKFNVLLYSECNVIRDLNLISEVRLVAGLITGRDDDLKLTQELAIVWESC</sequence>
<accession>A0A388LHS7</accession>
<dbReference type="PANTHER" id="PTHR38847:SF1">
    <property type="entry name" value="PSEUDOURIDINE SYNTHASE RSUA_RLUA-LIKE DOMAIN-CONTAINING PROTEIN"/>
    <property type="match status" value="1"/>
</dbReference>
<keyword evidence="1" id="KW-0732">Signal</keyword>
<name>A0A388LHS7_CHABU</name>
<dbReference type="OrthoDB" id="152248at2759"/>
<evidence type="ECO:0000313" key="2">
    <source>
        <dbReference type="EMBL" id="GBG81876.1"/>
    </source>
</evidence>
<feature type="signal peptide" evidence="1">
    <location>
        <begin position="1"/>
        <end position="32"/>
    </location>
</feature>
<dbReference type="AlphaFoldDB" id="A0A388LHS7"/>
<evidence type="ECO:0000256" key="1">
    <source>
        <dbReference type="SAM" id="SignalP"/>
    </source>
</evidence>
<protein>
    <recommendedName>
        <fullName evidence="4">DUF4360 domain-containing protein</fullName>
    </recommendedName>
</protein>
<dbReference type="Gramene" id="GBG81876">
    <property type="protein sequence ID" value="GBG81876"/>
    <property type="gene ID" value="CBR_g34060"/>
</dbReference>
<feature type="chain" id="PRO_5017312111" description="DUF4360 domain-containing protein" evidence="1">
    <location>
        <begin position="33"/>
        <end position="205"/>
    </location>
</feature>
<keyword evidence="3" id="KW-1185">Reference proteome</keyword>
<dbReference type="EMBL" id="BFEA01000389">
    <property type="protein sequence ID" value="GBG81876.1"/>
    <property type="molecule type" value="Genomic_DNA"/>
</dbReference>